<comment type="pathway">
    <text evidence="2 14">Cofactor biosynthesis; FMN biosynthesis; FMN from riboflavin (ATP route): step 1/1.</text>
</comment>
<dbReference type="EC" id="2.7.7.2" evidence="14"/>
<keyword evidence="9 14" id="KW-0274">FAD</keyword>
<dbReference type="GO" id="GO:0009231">
    <property type="term" value="P:riboflavin biosynthetic process"/>
    <property type="evidence" value="ECO:0007669"/>
    <property type="project" value="InterPro"/>
</dbReference>
<dbReference type="Gene3D" id="2.40.30.30">
    <property type="entry name" value="Riboflavin kinase-like"/>
    <property type="match status" value="1"/>
</dbReference>
<dbReference type="SUPFAM" id="SSF52374">
    <property type="entry name" value="Nucleotidylyl transferase"/>
    <property type="match status" value="1"/>
</dbReference>
<evidence type="ECO:0000313" key="17">
    <source>
        <dbReference type="Proteomes" id="UP000886785"/>
    </source>
</evidence>
<dbReference type="GO" id="GO:0006747">
    <property type="term" value="P:FAD biosynthetic process"/>
    <property type="evidence" value="ECO:0007669"/>
    <property type="project" value="UniProtKB-UniRule"/>
</dbReference>
<name>A0A9D1DQ69_9FIRM</name>
<reference evidence="16" key="1">
    <citation type="submission" date="2020-10" db="EMBL/GenBank/DDBJ databases">
        <authorList>
            <person name="Gilroy R."/>
        </authorList>
    </citation>
    <scope>NUCLEOTIDE SEQUENCE</scope>
    <source>
        <strain evidence="16">ChiSjej1B19-7085</strain>
    </source>
</reference>
<keyword evidence="8 14" id="KW-0418">Kinase</keyword>
<evidence type="ECO:0000256" key="4">
    <source>
        <dbReference type="ARBA" id="ARBA00022643"/>
    </source>
</evidence>
<dbReference type="EMBL" id="DVHF01000055">
    <property type="protein sequence ID" value="HIR57003.1"/>
    <property type="molecule type" value="Genomic_DNA"/>
</dbReference>
<evidence type="ECO:0000256" key="12">
    <source>
        <dbReference type="ARBA" id="ARBA00047880"/>
    </source>
</evidence>
<dbReference type="Gene3D" id="3.40.50.620">
    <property type="entry name" value="HUPs"/>
    <property type="match status" value="1"/>
</dbReference>
<dbReference type="AlphaFoldDB" id="A0A9D1DQ69"/>
<organism evidence="16 17">
    <name type="scientific">Candidatus Gallacutalibacter pullicola</name>
    <dbReference type="NCBI Taxonomy" id="2840830"/>
    <lineage>
        <taxon>Bacteria</taxon>
        <taxon>Bacillati</taxon>
        <taxon>Bacillota</taxon>
        <taxon>Clostridia</taxon>
        <taxon>Eubacteriales</taxon>
        <taxon>Candidatus Gallacutalibacter</taxon>
    </lineage>
</organism>
<comment type="pathway">
    <text evidence="1 14">Cofactor biosynthesis; FAD biosynthesis; FAD from FMN: step 1/1.</text>
</comment>
<dbReference type="SUPFAM" id="SSF82114">
    <property type="entry name" value="Riboflavin kinase-like"/>
    <property type="match status" value="1"/>
</dbReference>
<gene>
    <name evidence="16" type="ORF">IAA54_04985</name>
</gene>
<keyword evidence="7 14" id="KW-0547">Nucleotide-binding</keyword>
<evidence type="ECO:0000256" key="13">
    <source>
        <dbReference type="ARBA" id="ARBA00049494"/>
    </source>
</evidence>
<evidence type="ECO:0000256" key="9">
    <source>
        <dbReference type="ARBA" id="ARBA00022827"/>
    </source>
</evidence>
<proteinExistence type="inferred from homology"/>
<keyword evidence="4 14" id="KW-0288">FMN</keyword>
<reference evidence="16" key="2">
    <citation type="journal article" date="2021" name="PeerJ">
        <title>Extensive microbial diversity within the chicken gut microbiome revealed by metagenomics and culture.</title>
        <authorList>
            <person name="Gilroy R."/>
            <person name="Ravi A."/>
            <person name="Getino M."/>
            <person name="Pursley I."/>
            <person name="Horton D.L."/>
            <person name="Alikhan N.F."/>
            <person name="Baker D."/>
            <person name="Gharbi K."/>
            <person name="Hall N."/>
            <person name="Watson M."/>
            <person name="Adriaenssens E.M."/>
            <person name="Foster-Nyarko E."/>
            <person name="Jarju S."/>
            <person name="Secka A."/>
            <person name="Antonio M."/>
            <person name="Oren A."/>
            <person name="Chaudhuri R.R."/>
            <person name="La Ragione R."/>
            <person name="Hildebrand F."/>
            <person name="Pallen M.J."/>
        </authorList>
    </citation>
    <scope>NUCLEOTIDE SEQUENCE</scope>
    <source>
        <strain evidence="16">ChiSjej1B19-7085</strain>
    </source>
</reference>
<dbReference type="PIRSF" id="PIRSF004491">
    <property type="entry name" value="FAD_Synth"/>
    <property type="match status" value="1"/>
</dbReference>
<comment type="catalytic activity">
    <reaction evidence="13 14">
        <text>FMN + ATP + H(+) = FAD + diphosphate</text>
        <dbReference type="Rhea" id="RHEA:17237"/>
        <dbReference type="ChEBI" id="CHEBI:15378"/>
        <dbReference type="ChEBI" id="CHEBI:30616"/>
        <dbReference type="ChEBI" id="CHEBI:33019"/>
        <dbReference type="ChEBI" id="CHEBI:57692"/>
        <dbReference type="ChEBI" id="CHEBI:58210"/>
        <dbReference type="EC" id="2.7.7.2"/>
    </reaction>
</comment>
<dbReference type="NCBIfam" id="TIGR00083">
    <property type="entry name" value="ribF"/>
    <property type="match status" value="1"/>
</dbReference>
<evidence type="ECO:0000259" key="15">
    <source>
        <dbReference type="SMART" id="SM00904"/>
    </source>
</evidence>
<evidence type="ECO:0000256" key="5">
    <source>
        <dbReference type="ARBA" id="ARBA00022679"/>
    </source>
</evidence>
<protein>
    <recommendedName>
        <fullName evidence="14">Riboflavin biosynthesis protein</fullName>
    </recommendedName>
    <domain>
        <recommendedName>
            <fullName evidence="14">Riboflavin kinase</fullName>
            <ecNumber evidence="14">2.7.1.26</ecNumber>
        </recommendedName>
        <alternativeName>
            <fullName evidence="14">Flavokinase</fullName>
        </alternativeName>
    </domain>
    <domain>
        <recommendedName>
            <fullName evidence="14">FMN adenylyltransferase</fullName>
            <ecNumber evidence="14">2.7.7.2</ecNumber>
        </recommendedName>
        <alternativeName>
            <fullName evidence="14">FAD pyrophosphorylase</fullName>
        </alternativeName>
        <alternativeName>
            <fullName evidence="14">FAD synthase</fullName>
        </alternativeName>
    </domain>
</protein>
<evidence type="ECO:0000256" key="11">
    <source>
        <dbReference type="ARBA" id="ARBA00023268"/>
    </source>
</evidence>
<evidence type="ECO:0000256" key="1">
    <source>
        <dbReference type="ARBA" id="ARBA00004726"/>
    </source>
</evidence>
<dbReference type="InterPro" id="IPR015864">
    <property type="entry name" value="FAD_synthase"/>
</dbReference>
<evidence type="ECO:0000256" key="8">
    <source>
        <dbReference type="ARBA" id="ARBA00022777"/>
    </source>
</evidence>
<evidence type="ECO:0000256" key="10">
    <source>
        <dbReference type="ARBA" id="ARBA00022840"/>
    </source>
</evidence>
<dbReference type="InterPro" id="IPR023465">
    <property type="entry name" value="Riboflavin_kinase_dom_sf"/>
</dbReference>
<dbReference type="GO" id="GO:0008531">
    <property type="term" value="F:riboflavin kinase activity"/>
    <property type="evidence" value="ECO:0007669"/>
    <property type="project" value="UniProtKB-UniRule"/>
</dbReference>
<comment type="catalytic activity">
    <reaction evidence="12 14">
        <text>riboflavin + ATP = FMN + ADP + H(+)</text>
        <dbReference type="Rhea" id="RHEA:14357"/>
        <dbReference type="ChEBI" id="CHEBI:15378"/>
        <dbReference type="ChEBI" id="CHEBI:30616"/>
        <dbReference type="ChEBI" id="CHEBI:57986"/>
        <dbReference type="ChEBI" id="CHEBI:58210"/>
        <dbReference type="ChEBI" id="CHEBI:456216"/>
        <dbReference type="EC" id="2.7.1.26"/>
    </reaction>
</comment>
<keyword evidence="10 14" id="KW-0067">ATP-binding</keyword>
<dbReference type="InterPro" id="IPR015865">
    <property type="entry name" value="Riboflavin_kinase_bac/euk"/>
</dbReference>
<keyword evidence="3 14" id="KW-0285">Flavoprotein</keyword>
<evidence type="ECO:0000313" key="16">
    <source>
        <dbReference type="EMBL" id="HIR57003.1"/>
    </source>
</evidence>
<keyword evidence="6 14" id="KW-0548">Nucleotidyltransferase</keyword>
<dbReference type="Proteomes" id="UP000886785">
    <property type="component" value="Unassembled WGS sequence"/>
</dbReference>
<dbReference type="NCBIfam" id="NF004162">
    <property type="entry name" value="PRK05627.1-5"/>
    <property type="match status" value="1"/>
</dbReference>
<evidence type="ECO:0000256" key="2">
    <source>
        <dbReference type="ARBA" id="ARBA00005201"/>
    </source>
</evidence>
<dbReference type="InterPro" id="IPR002606">
    <property type="entry name" value="Riboflavin_kinase_bac"/>
</dbReference>
<dbReference type="InterPro" id="IPR014729">
    <property type="entry name" value="Rossmann-like_a/b/a_fold"/>
</dbReference>
<comment type="similarity">
    <text evidence="14">Belongs to the ribF family.</text>
</comment>
<dbReference type="PANTHER" id="PTHR22749:SF6">
    <property type="entry name" value="RIBOFLAVIN KINASE"/>
    <property type="match status" value="1"/>
</dbReference>
<comment type="caution">
    <text evidence="16">The sequence shown here is derived from an EMBL/GenBank/DDBJ whole genome shotgun (WGS) entry which is preliminary data.</text>
</comment>
<dbReference type="InterPro" id="IPR023468">
    <property type="entry name" value="Riboflavin_kinase"/>
</dbReference>
<dbReference type="Pfam" id="PF06574">
    <property type="entry name" value="FAD_syn"/>
    <property type="match status" value="1"/>
</dbReference>
<dbReference type="SMART" id="SM00904">
    <property type="entry name" value="Flavokinase"/>
    <property type="match status" value="1"/>
</dbReference>
<dbReference type="EC" id="2.7.1.26" evidence="14"/>
<dbReference type="GO" id="GO:0005524">
    <property type="term" value="F:ATP binding"/>
    <property type="evidence" value="ECO:0007669"/>
    <property type="project" value="UniProtKB-UniRule"/>
</dbReference>
<feature type="domain" description="Riboflavin kinase" evidence="15">
    <location>
        <begin position="177"/>
        <end position="301"/>
    </location>
</feature>
<keyword evidence="5 14" id="KW-0808">Transferase</keyword>
<dbReference type="Pfam" id="PF01687">
    <property type="entry name" value="Flavokinase"/>
    <property type="match status" value="1"/>
</dbReference>
<evidence type="ECO:0000256" key="7">
    <source>
        <dbReference type="ARBA" id="ARBA00022741"/>
    </source>
</evidence>
<evidence type="ECO:0000256" key="14">
    <source>
        <dbReference type="PIRNR" id="PIRNR004491"/>
    </source>
</evidence>
<dbReference type="CDD" id="cd02064">
    <property type="entry name" value="FAD_synthetase_N"/>
    <property type="match status" value="1"/>
</dbReference>
<sequence>MLVFHTIKESAAPTAVALGCFDGLHIGHQKVIYRAVAGHELGLSPTVFTFDASPLSDLCGKGAPRLMTNSEKLHLLEKLGIEQVYMPAFSEVRDFSAEDFVTKILDGMFHAQRVCCGFNFHFGAGGRADSEELARLCASRGIETLIVPEVDVDGLPVSSTRIRALIGEGRVEEAAGLLGRRFGYTFPVEHGRQLGRELGMPTINQRIPEGFVLPRFGVYASLVRVDGRVYCGVTNIGVKPTVGSDHVLSETWILDYGGNLYGRAIPVELVGFIRPERKFDSMDELKQAVYENAETARRMVKSARFGE</sequence>
<dbReference type="GO" id="GO:0003919">
    <property type="term" value="F:FMN adenylyltransferase activity"/>
    <property type="evidence" value="ECO:0007669"/>
    <property type="project" value="UniProtKB-UniRule"/>
</dbReference>
<evidence type="ECO:0000256" key="3">
    <source>
        <dbReference type="ARBA" id="ARBA00022630"/>
    </source>
</evidence>
<dbReference type="PANTHER" id="PTHR22749">
    <property type="entry name" value="RIBOFLAVIN KINASE/FMN ADENYLYLTRANSFERASE"/>
    <property type="match status" value="1"/>
</dbReference>
<keyword evidence="11" id="KW-0511">Multifunctional enzyme</keyword>
<dbReference type="GO" id="GO:0009398">
    <property type="term" value="P:FMN biosynthetic process"/>
    <property type="evidence" value="ECO:0007669"/>
    <property type="project" value="UniProtKB-UniRule"/>
</dbReference>
<evidence type="ECO:0000256" key="6">
    <source>
        <dbReference type="ARBA" id="ARBA00022695"/>
    </source>
</evidence>
<accession>A0A9D1DQ69</accession>